<dbReference type="RefSeq" id="XP_051359043.1">
    <property type="nucleotide sequence ID" value="XM_051510039.1"/>
</dbReference>
<protein>
    <submittedName>
        <fullName evidence="6">LysM domain-containing protein</fullName>
    </submittedName>
</protein>
<evidence type="ECO:0000313" key="6">
    <source>
        <dbReference type="EMBL" id="KAI6778187.1"/>
    </source>
</evidence>
<evidence type="ECO:0000256" key="4">
    <source>
        <dbReference type="ARBA" id="ARBA00044955"/>
    </source>
</evidence>
<comment type="caution">
    <text evidence="6">The sequence shown here is derived from an EMBL/GenBank/DDBJ whole genome shotgun (WGS) entry which is preliminary data.</text>
</comment>
<keyword evidence="1" id="KW-0147">Chitin-binding</keyword>
<dbReference type="PANTHER" id="PTHR34997:SF2">
    <property type="entry name" value="LYSM DOMAIN-CONTAINING PROTEIN-RELATED"/>
    <property type="match status" value="1"/>
</dbReference>
<gene>
    <name evidence="6" type="ORF">J7T54_002722</name>
</gene>
<dbReference type="CDD" id="cd00118">
    <property type="entry name" value="LysM"/>
    <property type="match status" value="1"/>
</dbReference>
<organism evidence="6 7">
    <name type="scientific">Emericellopsis cladophorae</name>
    <dbReference type="NCBI Taxonomy" id="2686198"/>
    <lineage>
        <taxon>Eukaryota</taxon>
        <taxon>Fungi</taxon>
        <taxon>Dikarya</taxon>
        <taxon>Ascomycota</taxon>
        <taxon>Pezizomycotina</taxon>
        <taxon>Sordariomycetes</taxon>
        <taxon>Hypocreomycetidae</taxon>
        <taxon>Hypocreales</taxon>
        <taxon>Bionectriaceae</taxon>
        <taxon>Emericellopsis</taxon>
    </lineage>
</organism>
<sequence length="170" mass="18185">MCVGVIGFVSPPATTTSTKTNAGNGIATPTPTQPSLLTNCNKFHKVKSGEICATIATKYAIPLAKFLQWNPKAGNNCVGLWKDAYACVSVIGYKPPTTPTTTSNGIATPTPIQDGMIRNCKKFHLLKTGQTCETIQKQYKVTLASLIKWNPAIGSDCRSLWANTHLCVGI</sequence>
<dbReference type="AlphaFoldDB" id="A0A9Q0B8X7"/>
<name>A0A9Q0B8X7_9HYPO</name>
<dbReference type="GeneID" id="75829231"/>
<keyword evidence="7" id="KW-1185">Reference proteome</keyword>
<keyword evidence="3" id="KW-0843">Virulence</keyword>
<dbReference type="InterPro" id="IPR052210">
    <property type="entry name" value="LysM1-like"/>
</dbReference>
<dbReference type="Pfam" id="PF01476">
    <property type="entry name" value="LysM"/>
    <property type="match status" value="2"/>
</dbReference>
<reference evidence="6" key="2">
    <citation type="submission" date="2022-07" db="EMBL/GenBank/DDBJ databases">
        <authorList>
            <person name="Goncalves M.F.M."/>
            <person name="Hilario S."/>
            <person name="Van De Peer Y."/>
            <person name="Esteves A.C."/>
            <person name="Alves A."/>
        </authorList>
    </citation>
    <scope>NUCLEOTIDE SEQUENCE</scope>
    <source>
        <strain evidence="6">MUM 19.33</strain>
    </source>
</reference>
<dbReference type="PROSITE" id="PS51782">
    <property type="entry name" value="LYSM"/>
    <property type="match status" value="2"/>
</dbReference>
<keyword evidence="2" id="KW-0732">Signal</keyword>
<evidence type="ECO:0000256" key="3">
    <source>
        <dbReference type="ARBA" id="ARBA00023026"/>
    </source>
</evidence>
<dbReference type="InterPro" id="IPR036779">
    <property type="entry name" value="LysM_dom_sf"/>
</dbReference>
<dbReference type="Gene3D" id="3.10.350.10">
    <property type="entry name" value="LysM domain"/>
    <property type="match status" value="2"/>
</dbReference>
<dbReference type="PANTHER" id="PTHR34997">
    <property type="entry name" value="AM15"/>
    <property type="match status" value="1"/>
</dbReference>
<accession>A0A9Q0B8X7</accession>
<reference evidence="6" key="1">
    <citation type="journal article" date="2021" name="J Fungi (Basel)">
        <title>Genomic and Metabolomic Analyses of the Marine Fungus Emericellopsis cladophorae: Insights into Saltwater Adaptability Mechanisms and Its Biosynthetic Potential.</title>
        <authorList>
            <person name="Goncalves M.F.M."/>
            <person name="Hilario S."/>
            <person name="Van de Peer Y."/>
            <person name="Esteves A.C."/>
            <person name="Alves A."/>
        </authorList>
    </citation>
    <scope>NUCLEOTIDE SEQUENCE</scope>
    <source>
        <strain evidence="6">MUM 19.33</strain>
    </source>
</reference>
<dbReference type="EMBL" id="JAGIXG020000079">
    <property type="protein sequence ID" value="KAI6778187.1"/>
    <property type="molecule type" value="Genomic_DNA"/>
</dbReference>
<evidence type="ECO:0000259" key="5">
    <source>
        <dbReference type="PROSITE" id="PS51782"/>
    </source>
</evidence>
<dbReference type="Proteomes" id="UP001055219">
    <property type="component" value="Unassembled WGS sequence"/>
</dbReference>
<feature type="domain" description="LysM" evidence="5">
    <location>
        <begin position="42"/>
        <end position="88"/>
    </location>
</feature>
<dbReference type="GO" id="GO:0008061">
    <property type="term" value="F:chitin binding"/>
    <property type="evidence" value="ECO:0007669"/>
    <property type="project" value="UniProtKB-KW"/>
</dbReference>
<feature type="domain" description="LysM" evidence="5">
    <location>
        <begin position="122"/>
        <end position="168"/>
    </location>
</feature>
<evidence type="ECO:0000256" key="1">
    <source>
        <dbReference type="ARBA" id="ARBA00022669"/>
    </source>
</evidence>
<proteinExistence type="inferred from homology"/>
<evidence type="ECO:0000256" key="2">
    <source>
        <dbReference type="ARBA" id="ARBA00022729"/>
    </source>
</evidence>
<dbReference type="SMART" id="SM00257">
    <property type="entry name" value="LysM"/>
    <property type="match status" value="2"/>
</dbReference>
<evidence type="ECO:0000313" key="7">
    <source>
        <dbReference type="Proteomes" id="UP001055219"/>
    </source>
</evidence>
<comment type="similarity">
    <text evidence="4">Belongs to the secreted LysM effector family.</text>
</comment>
<dbReference type="OrthoDB" id="2281372at2759"/>
<dbReference type="InterPro" id="IPR018392">
    <property type="entry name" value="LysM"/>
</dbReference>
<dbReference type="SUPFAM" id="SSF54106">
    <property type="entry name" value="LysM domain"/>
    <property type="match status" value="2"/>
</dbReference>